<dbReference type="AlphaFoldDB" id="A0A951QQ68"/>
<evidence type="ECO:0000313" key="3">
    <source>
        <dbReference type="EMBL" id="MBW4670067.1"/>
    </source>
</evidence>
<proteinExistence type="predicted"/>
<dbReference type="Proteomes" id="UP000729701">
    <property type="component" value="Unassembled WGS sequence"/>
</dbReference>
<name>A0A951QQ68_9CYAN</name>
<comment type="caution">
    <text evidence="3">The sequence shown here is derived from an EMBL/GenBank/DDBJ whole genome shotgun (WGS) entry which is preliminary data.</text>
</comment>
<organism evidence="3 4">
    <name type="scientific">Cyanomargarita calcarea GSE-NOS-MK-12-04C</name>
    <dbReference type="NCBI Taxonomy" id="2839659"/>
    <lineage>
        <taxon>Bacteria</taxon>
        <taxon>Bacillati</taxon>
        <taxon>Cyanobacteriota</taxon>
        <taxon>Cyanophyceae</taxon>
        <taxon>Nostocales</taxon>
        <taxon>Cyanomargaritaceae</taxon>
        <taxon>Cyanomargarita</taxon>
    </lineage>
</organism>
<evidence type="ECO:0000313" key="4">
    <source>
        <dbReference type="Proteomes" id="UP000729701"/>
    </source>
</evidence>
<dbReference type="InterPro" id="IPR057727">
    <property type="entry name" value="WCX_dom"/>
</dbReference>
<feature type="domain" description="WCX" evidence="2">
    <location>
        <begin position="460"/>
        <end position="507"/>
    </location>
</feature>
<dbReference type="EMBL" id="JAHHGZ010000026">
    <property type="protein sequence ID" value="MBW4670067.1"/>
    <property type="molecule type" value="Genomic_DNA"/>
</dbReference>
<gene>
    <name evidence="3" type="ORF">KME60_22305</name>
</gene>
<evidence type="ECO:0000259" key="2">
    <source>
        <dbReference type="Pfam" id="PF25583"/>
    </source>
</evidence>
<feature type="domain" description="WYL" evidence="1">
    <location>
        <begin position="300"/>
        <end position="353"/>
    </location>
</feature>
<accession>A0A951QQ68</accession>
<reference evidence="3" key="1">
    <citation type="submission" date="2021-05" db="EMBL/GenBank/DDBJ databases">
        <authorList>
            <person name="Pietrasiak N."/>
            <person name="Ward R."/>
            <person name="Stajich J.E."/>
            <person name="Kurbessoian T."/>
        </authorList>
    </citation>
    <scope>NUCLEOTIDE SEQUENCE</scope>
    <source>
        <strain evidence="3">GSE-NOS-MK-12-04C</strain>
    </source>
</reference>
<reference evidence="3" key="2">
    <citation type="journal article" date="2022" name="Microbiol. Resour. Announc.">
        <title>Metagenome Sequencing to Explore Phylogenomics of Terrestrial Cyanobacteria.</title>
        <authorList>
            <person name="Ward R.D."/>
            <person name="Stajich J.E."/>
            <person name="Johansen J.R."/>
            <person name="Huntemann M."/>
            <person name="Clum A."/>
            <person name="Foster B."/>
            <person name="Foster B."/>
            <person name="Roux S."/>
            <person name="Palaniappan K."/>
            <person name="Varghese N."/>
            <person name="Mukherjee S."/>
            <person name="Reddy T.B.K."/>
            <person name="Daum C."/>
            <person name="Copeland A."/>
            <person name="Chen I.A."/>
            <person name="Ivanova N.N."/>
            <person name="Kyrpides N.C."/>
            <person name="Shapiro N."/>
            <person name="Eloe-Fadrosh E.A."/>
            <person name="Pietrasiak N."/>
        </authorList>
    </citation>
    <scope>NUCLEOTIDE SEQUENCE</scope>
    <source>
        <strain evidence="3">GSE-NOS-MK-12-04C</strain>
    </source>
</reference>
<protein>
    <submittedName>
        <fullName evidence="3">TIGR03985 family CRISPR-associated protein</fullName>
    </submittedName>
</protein>
<dbReference type="Pfam" id="PF25583">
    <property type="entry name" value="WCX"/>
    <property type="match status" value="1"/>
</dbReference>
<dbReference type="Pfam" id="PF13280">
    <property type="entry name" value="WYL"/>
    <property type="match status" value="1"/>
</dbReference>
<dbReference type="NCBIfam" id="TIGR03985">
    <property type="entry name" value="TIGR03985 family CRISPR-associated protein"/>
    <property type="match status" value="1"/>
</dbReference>
<dbReference type="InterPro" id="IPR026881">
    <property type="entry name" value="WYL_dom"/>
</dbReference>
<dbReference type="InterPro" id="IPR023816">
    <property type="entry name" value="CRISPR-assoc_CYA0889"/>
</dbReference>
<sequence>MYSCGRCITKSSCPLWHSIGNTLFRITANLENTTQTAKTTVNTLFKDYPDCKLLQKLANGSLDQSQNLTRAIRLWVLLRWLYSEKGYTSLADTFTYTDWRKAFFTETHKDETQADILNHQDSNCDCLKTTKKWLLELEVPIDKWQNSLQTEIPIANSELEKLLEEKLFAQVRKSLQSDFDLLVSRNYLQRVNHTTGRSKYYHRVKKLPILTKLENIDVKTNLSMKNQAYLAETLGMFSFLDPNLPVLAEEFSEEEVDKDTHRIFLYVDYVVPESSPVQDAVDQIQSELQEIWDSGQILPLLLTYHSAHQNQIKECVVYPVCIYFMERAKYLCAYGTTPKGDINWYKYRLDRIISQRIECLDWKDTRVPQLLREMHETNQLPTPKNINAKLKEAWGHDFYKEKALMILRFEQDFHQRYIDGISIHDTFTRISSEQTAKLIQQYTLNPEHRNALLEILQSRPTTDAYYQVYYRVTDYYVLRWLRALGSKVEVLLPLNLRQQIAQEIQDTLNLYKFG</sequence>
<evidence type="ECO:0000259" key="1">
    <source>
        <dbReference type="Pfam" id="PF13280"/>
    </source>
</evidence>